<feature type="compositionally biased region" description="Polar residues" evidence="11">
    <location>
        <begin position="52"/>
        <end position="78"/>
    </location>
</feature>
<keyword evidence="3" id="KW-0436">Ligase</keyword>
<dbReference type="OMA" id="CSAMTHH"/>
<accession>F4Q4I9</accession>
<dbReference type="Pfam" id="PF01406">
    <property type="entry name" value="tRNA-synt_1e"/>
    <property type="match status" value="1"/>
</dbReference>
<organism evidence="13 14">
    <name type="scientific">Cavenderia fasciculata</name>
    <name type="common">Slime mold</name>
    <name type="synonym">Dictyostelium fasciculatum</name>
    <dbReference type="NCBI Taxonomy" id="261658"/>
    <lineage>
        <taxon>Eukaryota</taxon>
        <taxon>Amoebozoa</taxon>
        <taxon>Evosea</taxon>
        <taxon>Eumycetozoa</taxon>
        <taxon>Dictyostelia</taxon>
        <taxon>Acytosteliales</taxon>
        <taxon>Cavenderiaceae</taxon>
        <taxon>Cavenderia</taxon>
    </lineage>
</organism>
<gene>
    <name evidence="13" type="primary">mcysS</name>
    <name evidence="13" type="ORF">DFA_08839</name>
</gene>
<reference evidence="14" key="1">
    <citation type="journal article" date="2011" name="Genome Res.">
        <title>Phylogeny-wide analysis of social amoeba genomes highlights ancient origins for complex intercellular communication.</title>
        <authorList>
            <person name="Heidel A.J."/>
            <person name="Lawal H.M."/>
            <person name="Felder M."/>
            <person name="Schilde C."/>
            <person name="Helps N.R."/>
            <person name="Tunggal B."/>
            <person name="Rivero F."/>
            <person name="John U."/>
            <person name="Schleicher M."/>
            <person name="Eichinger L."/>
            <person name="Platzer M."/>
            <person name="Noegel A.A."/>
            <person name="Schaap P."/>
            <person name="Gloeckner G."/>
        </authorList>
    </citation>
    <scope>NUCLEOTIDE SEQUENCE [LARGE SCALE GENOMIC DNA]</scope>
    <source>
        <strain evidence="14">SH3</strain>
    </source>
</reference>
<dbReference type="Gene3D" id="3.40.50.620">
    <property type="entry name" value="HUPs"/>
    <property type="match status" value="1"/>
</dbReference>
<feature type="region of interest" description="Disordered" evidence="11">
    <location>
        <begin position="41"/>
        <end position="78"/>
    </location>
</feature>
<dbReference type="GO" id="GO:0006423">
    <property type="term" value="P:cysteinyl-tRNA aminoacylation"/>
    <property type="evidence" value="ECO:0007669"/>
    <property type="project" value="InterPro"/>
</dbReference>
<dbReference type="PANTHER" id="PTHR10890">
    <property type="entry name" value="CYSTEINYL-TRNA SYNTHETASE"/>
    <property type="match status" value="1"/>
</dbReference>
<keyword evidence="14" id="KW-1185">Reference proteome</keyword>
<keyword evidence="4" id="KW-0479">Metal-binding</keyword>
<dbReference type="GeneID" id="14869763"/>
<evidence type="ECO:0000256" key="7">
    <source>
        <dbReference type="ARBA" id="ARBA00022840"/>
    </source>
</evidence>
<evidence type="ECO:0000256" key="11">
    <source>
        <dbReference type="SAM" id="MobiDB-lite"/>
    </source>
</evidence>
<evidence type="ECO:0000313" key="13">
    <source>
        <dbReference type="EMBL" id="EGG17838.1"/>
    </source>
</evidence>
<dbReference type="NCBIfam" id="TIGR00435">
    <property type="entry name" value="cysS"/>
    <property type="match status" value="1"/>
</dbReference>
<sequence>MMMLRHGHKLTKHTTALSLLHHHHNNIPSCTSLLDGYHHHHHDQSITKRSHSNCTIHKQQQHGTWRQPTQGHYTGINISNSLNRLGDRKPFPLILESNNLPQHQQQQQDTNNEQKDERRNISWYSCGPTVYDSSHLGHARTYVTIDIIQRIINDYFNYNVIHVMGMTDIDDKIIKKSKETGVSFQELARVKEQEFVDDMASLHVRPPLLITRVTEHIDNIIDFIGKIKENGFAYDVQSDNTNSILFDTKQMGDRYGKFVYNDNIISDDTLKINVDAKRDARDFALWKGTYGNDYDKDGKGTIVSWESPFGKGRPGWHIECSSMIESVFGNKLDIHAGGIDLKFPHHENEIAQCEANFSPTPNTETGEYDQWINYFIHIGHLNIQGLKMSKSLKNFITIREYLKTNTADSLRWICLMNRYYDKIDYNPNNDYSSLPNKFYGWFGLVEQRLKEPLDMNLERSKFTDAKQYIDAFNTTKNEVHQALSQDFNTAKAIRSMGNLVSLTLASPNQLVSSVPQDILSNINDYIRRMFSIFGLTDTMSEKQKKKHQLEASLQSSINTTTTTKTSGDADEPTLKELYDLLQTFRNDVRKIALTIDKPDTQSTISTKQQLLESCDQIRTKLTDMGLNQSDSSITNKSNKK</sequence>
<dbReference type="InterPro" id="IPR014729">
    <property type="entry name" value="Rossmann-like_a/b/a_fold"/>
</dbReference>
<evidence type="ECO:0000256" key="9">
    <source>
        <dbReference type="ARBA" id="ARBA00023146"/>
    </source>
</evidence>
<name>F4Q4I9_CACFS</name>
<evidence type="ECO:0000313" key="14">
    <source>
        <dbReference type="Proteomes" id="UP000007797"/>
    </source>
</evidence>
<evidence type="ECO:0000256" key="8">
    <source>
        <dbReference type="ARBA" id="ARBA00022917"/>
    </source>
</evidence>
<evidence type="ECO:0000256" key="2">
    <source>
        <dbReference type="ARBA" id="ARBA00012832"/>
    </source>
</evidence>
<keyword evidence="6" id="KW-0862">Zinc</keyword>
<dbReference type="EC" id="6.1.1.16" evidence="2"/>
<feature type="region of interest" description="Disordered" evidence="11">
    <location>
        <begin position="98"/>
        <end position="119"/>
    </location>
</feature>
<dbReference type="OrthoDB" id="438179at2759"/>
<dbReference type="GO" id="GO:0005524">
    <property type="term" value="F:ATP binding"/>
    <property type="evidence" value="ECO:0007669"/>
    <property type="project" value="UniProtKB-KW"/>
</dbReference>
<dbReference type="RefSeq" id="XP_004356322.1">
    <property type="nucleotide sequence ID" value="XM_004356269.1"/>
</dbReference>
<dbReference type="HAMAP" id="MF_00041">
    <property type="entry name" value="Cys_tRNA_synth"/>
    <property type="match status" value="1"/>
</dbReference>
<dbReference type="GO" id="GO:0005737">
    <property type="term" value="C:cytoplasm"/>
    <property type="evidence" value="ECO:0007669"/>
    <property type="project" value="TreeGrafter"/>
</dbReference>
<dbReference type="SUPFAM" id="SSF52374">
    <property type="entry name" value="Nucleotidylyl transferase"/>
    <property type="match status" value="1"/>
</dbReference>
<evidence type="ECO:0000259" key="12">
    <source>
        <dbReference type="Pfam" id="PF01406"/>
    </source>
</evidence>
<keyword evidence="7" id="KW-0067">ATP-binding</keyword>
<dbReference type="AlphaFoldDB" id="F4Q4I9"/>
<evidence type="ECO:0000256" key="5">
    <source>
        <dbReference type="ARBA" id="ARBA00022741"/>
    </source>
</evidence>
<proteinExistence type="inferred from homology"/>
<dbReference type="GO" id="GO:0046872">
    <property type="term" value="F:metal ion binding"/>
    <property type="evidence" value="ECO:0007669"/>
    <property type="project" value="UniProtKB-KW"/>
</dbReference>
<evidence type="ECO:0000256" key="1">
    <source>
        <dbReference type="ARBA" id="ARBA00001947"/>
    </source>
</evidence>
<dbReference type="PANTHER" id="PTHR10890:SF4">
    <property type="entry name" value="CYSTEINE--TRNA LIGASE, MITOCHONDRIAL-RELATED"/>
    <property type="match status" value="1"/>
</dbReference>
<dbReference type="GO" id="GO:0004817">
    <property type="term" value="F:cysteine-tRNA ligase activity"/>
    <property type="evidence" value="ECO:0007669"/>
    <property type="project" value="UniProtKB-EC"/>
</dbReference>
<keyword evidence="8" id="KW-0648">Protein biosynthesis</keyword>
<keyword evidence="9" id="KW-0030">Aminoacyl-tRNA synthetase</keyword>
<dbReference type="InterPro" id="IPR015803">
    <property type="entry name" value="Cys-tRNA-ligase"/>
</dbReference>
<dbReference type="InterPro" id="IPR009080">
    <property type="entry name" value="tRNAsynth_Ia_anticodon-bd"/>
</dbReference>
<dbReference type="InterPro" id="IPR024909">
    <property type="entry name" value="Cys-tRNA/MSH_ligase"/>
</dbReference>
<dbReference type="InterPro" id="IPR032678">
    <property type="entry name" value="tRNA-synt_1_cat_dom"/>
</dbReference>
<feature type="compositionally biased region" description="Low complexity" evidence="11">
    <location>
        <begin position="98"/>
        <end position="111"/>
    </location>
</feature>
<comment type="cofactor">
    <cofactor evidence="1">
        <name>Zn(2+)</name>
        <dbReference type="ChEBI" id="CHEBI:29105"/>
    </cofactor>
</comment>
<dbReference type="EMBL" id="GL883021">
    <property type="protein sequence ID" value="EGG17838.1"/>
    <property type="molecule type" value="Genomic_DNA"/>
</dbReference>
<evidence type="ECO:0000256" key="6">
    <source>
        <dbReference type="ARBA" id="ARBA00022833"/>
    </source>
</evidence>
<evidence type="ECO:0000256" key="4">
    <source>
        <dbReference type="ARBA" id="ARBA00022723"/>
    </source>
</evidence>
<feature type="domain" description="tRNA synthetases class I catalytic" evidence="12">
    <location>
        <begin position="116"/>
        <end position="427"/>
    </location>
</feature>
<dbReference type="KEGG" id="dfa:DFA_08839"/>
<evidence type="ECO:0000256" key="3">
    <source>
        <dbReference type="ARBA" id="ARBA00022598"/>
    </source>
</evidence>
<evidence type="ECO:0000256" key="10">
    <source>
        <dbReference type="ARBA" id="ARBA00031499"/>
    </source>
</evidence>
<dbReference type="STRING" id="1054147.F4Q4I9"/>
<dbReference type="Proteomes" id="UP000007797">
    <property type="component" value="Unassembled WGS sequence"/>
</dbReference>
<protein>
    <recommendedName>
        <fullName evidence="2">cysteine--tRNA ligase</fullName>
        <ecNumber evidence="2">6.1.1.16</ecNumber>
    </recommendedName>
    <alternativeName>
        <fullName evidence="10">Cysteinyl-tRNA synthetase</fullName>
    </alternativeName>
</protein>
<keyword evidence="5" id="KW-0547">Nucleotide-binding</keyword>
<dbReference type="PRINTS" id="PR00983">
    <property type="entry name" value="TRNASYNTHCYS"/>
</dbReference>
<dbReference type="CDD" id="cd00672">
    <property type="entry name" value="CysRS_core"/>
    <property type="match status" value="1"/>
</dbReference>
<dbReference type="SUPFAM" id="SSF47323">
    <property type="entry name" value="Anticodon-binding domain of a subclass of class I aminoacyl-tRNA synthetases"/>
    <property type="match status" value="1"/>
</dbReference>